<gene>
    <name evidence="2" type="ORF">CINCED_3A006403</name>
</gene>
<protein>
    <recommendedName>
        <fullName evidence="1">DUF4371 domain-containing protein</fullName>
    </recommendedName>
</protein>
<keyword evidence="3" id="KW-1185">Reference proteome</keyword>
<evidence type="ECO:0000313" key="3">
    <source>
        <dbReference type="Proteomes" id="UP000325440"/>
    </source>
</evidence>
<feature type="domain" description="DUF4371" evidence="1">
    <location>
        <begin position="4"/>
        <end position="101"/>
    </location>
</feature>
<evidence type="ECO:0000313" key="2">
    <source>
        <dbReference type="EMBL" id="VVC37607.1"/>
    </source>
</evidence>
<dbReference type="Proteomes" id="UP000325440">
    <property type="component" value="Unassembled WGS sequence"/>
</dbReference>
<accession>A0A5E4N3D3</accession>
<dbReference type="EMBL" id="CABPRJ010001450">
    <property type="protein sequence ID" value="VVC37607.1"/>
    <property type="molecule type" value="Genomic_DNA"/>
</dbReference>
<dbReference type="PANTHER" id="PTHR45749">
    <property type="match status" value="1"/>
</dbReference>
<dbReference type="AlphaFoldDB" id="A0A5E4N3D3"/>
<proteinExistence type="predicted"/>
<sequence length="205" mass="22867">MADETLHTILNEVKQAKYFTIIVDSTVDIGRIDQFSFSLRFVNEHGDIKENCLCFEELPNAIANDYFTIIKNVMEKYKLDISICRGQDYNGDNTMRGRFSGLQSKIKDITPLALYIHCCAHDLNLVLIDAMISSINGVLFLVPVEQVAVPVGGRAYLPCDTRSPGHQEPGFSMVMWFVEQKGNNNPDGGYVRPASPVTAGEPIFT</sequence>
<dbReference type="OrthoDB" id="6628438at2759"/>
<name>A0A5E4N3D3_9HEMI</name>
<dbReference type="Pfam" id="PF14291">
    <property type="entry name" value="DUF4371"/>
    <property type="match status" value="1"/>
</dbReference>
<reference evidence="2 3" key="1">
    <citation type="submission" date="2019-08" db="EMBL/GenBank/DDBJ databases">
        <authorList>
            <person name="Alioto T."/>
            <person name="Alioto T."/>
            <person name="Gomez Garrido J."/>
        </authorList>
    </citation>
    <scope>NUCLEOTIDE SEQUENCE [LARGE SCALE GENOMIC DNA]</scope>
</reference>
<organism evidence="2 3">
    <name type="scientific">Cinara cedri</name>
    <dbReference type="NCBI Taxonomy" id="506608"/>
    <lineage>
        <taxon>Eukaryota</taxon>
        <taxon>Metazoa</taxon>
        <taxon>Ecdysozoa</taxon>
        <taxon>Arthropoda</taxon>
        <taxon>Hexapoda</taxon>
        <taxon>Insecta</taxon>
        <taxon>Pterygota</taxon>
        <taxon>Neoptera</taxon>
        <taxon>Paraneoptera</taxon>
        <taxon>Hemiptera</taxon>
        <taxon>Sternorrhyncha</taxon>
        <taxon>Aphidomorpha</taxon>
        <taxon>Aphidoidea</taxon>
        <taxon>Aphididae</taxon>
        <taxon>Lachninae</taxon>
        <taxon>Cinara</taxon>
    </lineage>
</organism>
<evidence type="ECO:0000259" key="1">
    <source>
        <dbReference type="Pfam" id="PF14291"/>
    </source>
</evidence>
<dbReference type="PANTHER" id="PTHR45749:SF21">
    <property type="entry name" value="DUF4371 DOMAIN-CONTAINING PROTEIN"/>
    <property type="match status" value="1"/>
</dbReference>
<dbReference type="InterPro" id="IPR025398">
    <property type="entry name" value="DUF4371"/>
</dbReference>